<dbReference type="Proteomes" id="UP000230423">
    <property type="component" value="Unassembled WGS sequence"/>
</dbReference>
<dbReference type="OrthoDB" id="5847018at2759"/>
<keyword evidence="2" id="KW-1185">Reference proteome</keyword>
<organism evidence="1 2">
    <name type="scientific">Teladorsagia circumcincta</name>
    <name type="common">Brown stomach worm</name>
    <name type="synonym">Ostertagia circumcincta</name>
    <dbReference type="NCBI Taxonomy" id="45464"/>
    <lineage>
        <taxon>Eukaryota</taxon>
        <taxon>Metazoa</taxon>
        <taxon>Ecdysozoa</taxon>
        <taxon>Nematoda</taxon>
        <taxon>Chromadorea</taxon>
        <taxon>Rhabditida</taxon>
        <taxon>Rhabditina</taxon>
        <taxon>Rhabditomorpha</taxon>
        <taxon>Strongyloidea</taxon>
        <taxon>Trichostrongylidae</taxon>
        <taxon>Teladorsagia</taxon>
    </lineage>
</organism>
<gene>
    <name evidence="1" type="ORF">TELCIR_06689</name>
</gene>
<proteinExistence type="predicted"/>
<evidence type="ECO:0000313" key="1">
    <source>
        <dbReference type="EMBL" id="PIO71415.1"/>
    </source>
</evidence>
<reference evidence="1 2" key="1">
    <citation type="submission" date="2015-09" db="EMBL/GenBank/DDBJ databases">
        <title>Draft genome of the parasitic nematode Teladorsagia circumcincta isolate WARC Sus (inbred).</title>
        <authorList>
            <person name="Mitreva M."/>
        </authorList>
    </citation>
    <scope>NUCLEOTIDE SEQUENCE [LARGE SCALE GENOMIC DNA]</scope>
    <source>
        <strain evidence="1 2">S</strain>
    </source>
</reference>
<accession>A0A2G9UMG1</accession>
<dbReference type="EMBL" id="KZ345955">
    <property type="protein sequence ID" value="PIO71415.1"/>
    <property type="molecule type" value="Genomic_DNA"/>
</dbReference>
<name>A0A2G9UMG1_TELCI</name>
<protein>
    <submittedName>
        <fullName evidence="1">Uncharacterized protein</fullName>
    </submittedName>
</protein>
<evidence type="ECO:0000313" key="2">
    <source>
        <dbReference type="Proteomes" id="UP000230423"/>
    </source>
</evidence>
<dbReference type="AlphaFoldDB" id="A0A2G9UMG1"/>
<sequence>MNTFVTSGALQQQTSQTNLIIRSVVVEKSGHCTKNEAGDACPETCMRSIKIRRSYIVLYSEAVCVFRASCAASSLTGKRGCHHATVEALIPNAHPQLLYKPTEEPPEYFEAAGTSPLPTYYDVLYNDQLIKSFSNLAAI</sequence>